<dbReference type="Gene3D" id="3.40.30.10">
    <property type="entry name" value="Glutaredoxin"/>
    <property type="match status" value="1"/>
</dbReference>
<sequence>MKHIFFIFFLCILFNSCKDSEAVVLAEGMWLAEVEVGDDQSLPFNFSLKDTGNGEYVIELYNSDETIFIDEIKVKGDSVVIRMPVFEGYMAGKFNDKQITGEFRKENEERVLPFRAEHGIDERFKSEGIPNTNISGDWEVMFKPENGESYMAKGIFKQVDDKVSGTFRTATGDYRYLDGINTVDSVKFSTFDGARAYLFKAKTTDSTMVGVFYSGKHSKEFFVAKRNENYELPNSETLTYMKKGYDKLSFSFPDSNGNIVSLSDPVFKDKVVIIQIMGTWCPNCLDETKFLVDYLEKYSNEDITVIALAFEYAKTKDAAFKSINRLKDRIGVQYPILLAQYGGIDKEMAQKKLPMLNHVLSFPTTIIVGKKGEVQKIYTGFNGPATGSHYDSFKKDFHSFILQLLEV</sequence>
<dbReference type="PANTHER" id="PTHR42852">
    <property type="entry name" value="THIOL:DISULFIDE INTERCHANGE PROTEIN DSBE"/>
    <property type="match status" value="1"/>
</dbReference>
<name>A0A1M5G392_9FLAO</name>
<dbReference type="OrthoDB" id="616241at2"/>
<keyword evidence="3" id="KW-1185">Reference proteome</keyword>
<dbReference type="CDD" id="cd02966">
    <property type="entry name" value="TlpA_like_family"/>
    <property type="match status" value="1"/>
</dbReference>
<dbReference type="AlphaFoldDB" id="A0A1M5G392"/>
<evidence type="ECO:0000313" key="2">
    <source>
        <dbReference type="EMBL" id="SHF98186.1"/>
    </source>
</evidence>
<evidence type="ECO:0000259" key="1">
    <source>
        <dbReference type="PROSITE" id="PS51352"/>
    </source>
</evidence>
<dbReference type="PANTHER" id="PTHR42852:SF17">
    <property type="entry name" value="THIOREDOXIN-LIKE PROTEIN HI_1115"/>
    <property type="match status" value="1"/>
</dbReference>
<gene>
    <name evidence="2" type="ORF">SAMN03080594_11087</name>
</gene>
<dbReference type="Pfam" id="PF08534">
    <property type="entry name" value="Redoxin"/>
    <property type="match status" value="1"/>
</dbReference>
<dbReference type="Proteomes" id="UP000184406">
    <property type="component" value="Unassembled WGS sequence"/>
</dbReference>
<organism evidence="2 3">
    <name type="scientific">Arenibacter palladensis</name>
    <dbReference type="NCBI Taxonomy" id="237373"/>
    <lineage>
        <taxon>Bacteria</taxon>
        <taxon>Pseudomonadati</taxon>
        <taxon>Bacteroidota</taxon>
        <taxon>Flavobacteriia</taxon>
        <taxon>Flavobacteriales</taxon>
        <taxon>Flavobacteriaceae</taxon>
        <taxon>Arenibacter</taxon>
    </lineage>
</organism>
<dbReference type="GO" id="GO:0016491">
    <property type="term" value="F:oxidoreductase activity"/>
    <property type="evidence" value="ECO:0007669"/>
    <property type="project" value="InterPro"/>
</dbReference>
<evidence type="ECO:0000313" key="3">
    <source>
        <dbReference type="Proteomes" id="UP000184406"/>
    </source>
</evidence>
<dbReference type="InterPro" id="IPR050553">
    <property type="entry name" value="Thioredoxin_ResA/DsbE_sf"/>
</dbReference>
<proteinExistence type="predicted"/>
<reference evidence="3" key="1">
    <citation type="submission" date="2016-11" db="EMBL/GenBank/DDBJ databases">
        <authorList>
            <person name="Varghese N."/>
            <person name="Submissions S."/>
        </authorList>
    </citation>
    <scope>NUCLEOTIDE SEQUENCE [LARGE SCALE GENOMIC DNA]</scope>
    <source>
        <strain evidence="3">DSM 17539</strain>
    </source>
</reference>
<dbReference type="EMBL" id="FQUX01000010">
    <property type="protein sequence ID" value="SHF98186.1"/>
    <property type="molecule type" value="Genomic_DNA"/>
</dbReference>
<dbReference type="InterPro" id="IPR013766">
    <property type="entry name" value="Thioredoxin_domain"/>
</dbReference>
<feature type="domain" description="Thioredoxin" evidence="1">
    <location>
        <begin position="241"/>
        <end position="406"/>
    </location>
</feature>
<dbReference type="SUPFAM" id="SSF52833">
    <property type="entry name" value="Thioredoxin-like"/>
    <property type="match status" value="1"/>
</dbReference>
<dbReference type="InterPro" id="IPR013740">
    <property type="entry name" value="Redoxin"/>
</dbReference>
<dbReference type="PROSITE" id="PS51352">
    <property type="entry name" value="THIOREDOXIN_2"/>
    <property type="match status" value="1"/>
</dbReference>
<protein>
    <submittedName>
        <fullName evidence="2">Peroxiredoxin</fullName>
    </submittedName>
</protein>
<accession>A0A1M5G392</accession>
<dbReference type="RefSeq" id="WP_072864944.1">
    <property type="nucleotide sequence ID" value="NZ_FQUX01000010.1"/>
</dbReference>
<dbReference type="InterPro" id="IPR036249">
    <property type="entry name" value="Thioredoxin-like_sf"/>
</dbReference>